<keyword evidence="1" id="KW-1133">Transmembrane helix</keyword>
<feature type="transmembrane region" description="Helical" evidence="1">
    <location>
        <begin position="47"/>
        <end position="69"/>
    </location>
</feature>
<accession>A0ABD4UCD7</accession>
<dbReference type="Proteomes" id="UP000191686">
    <property type="component" value="Unassembled WGS sequence"/>
</dbReference>
<reference evidence="2 3" key="2">
    <citation type="journal article" date="2017" name="Front. Microbiol.">
        <title>Genomics Reveals a Unique Clone of Burkholderia cenocepacia Harboring an Actively Excising Novel Genomic Island.</title>
        <authorList>
            <person name="Patil P.P."/>
            <person name="Mali S."/>
            <person name="Midha S."/>
            <person name="Gautam V."/>
            <person name="Dash L."/>
            <person name="Kumar S."/>
            <person name="Shastri J."/>
            <person name="Singhal L."/>
            <person name="Patil P.B."/>
        </authorList>
    </citation>
    <scope>NUCLEOTIDE SEQUENCE [LARGE SCALE GENOMIC DNA]</scope>
    <source>
        <strain evidence="2 3">BC-19</strain>
    </source>
</reference>
<proteinExistence type="predicted"/>
<name>A0ABD4UCD7_9BURK</name>
<dbReference type="RefSeq" id="WP_143262304.1">
    <property type="nucleotide sequence ID" value="NZ_JYMX02000008.1"/>
</dbReference>
<gene>
    <name evidence="2" type="ORF">UE95_012315</name>
</gene>
<dbReference type="AlphaFoldDB" id="A0ABD4UCD7"/>
<protein>
    <submittedName>
        <fullName evidence="2">Uncharacterized protein</fullName>
    </submittedName>
</protein>
<keyword evidence="1" id="KW-0472">Membrane</keyword>
<evidence type="ECO:0000313" key="2">
    <source>
        <dbReference type="EMBL" id="MCW3712071.1"/>
    </source>
</evidence>
<reference evidence="2 3" key="1">
    <citation type="journal article" date="2017" name="Front. Microbiol.">
        <title>Genomics reveals a unique clone of Burkholderia cenocepacia harbouring an actively excising novel genomic island.</title>
        <authorList>
            <person name="Patil P."/>
            <person name="Mali S."/>
            <person name="Midha S."/>
            <person name="Gautam V."/>
            <person name="Dash L."/>
            <person name="Kumar S."/>
            <person name="Shastri J."/>
            <person name="Singhal L."/>
            <person name="Patil P.B."/>
        </authorList>
    </citation>
    <scope>NUCLEOTIDE SEQUENCE [LARGE SCALE GENOMIC DNA]</scope>
    <source>
        <strain evidence="2 3">BC-19</strain>
    </source>
</reference>
<keyword evidence="1" id="KW-0812">Transmembrane</keyword>
<comment type="caution">
    <text evidence="2">The sequence shown here is derived from an EMBL/GenBank/DDBJ whole genome shotgun (WGS) entry which is preliminary data.</text>
</comment>
<sequence length="140" mass="16394">MTANVFWIVANVFIALLWFVLGFWWMPKVVKRAMYERESKKKKMGAILTLIVTGVFFNFYVFSLPIYLWQKFFVRKPSARMLSVATLIAQANGQRLTLEQINVAKSCQRFLLENGSTYVEEPGHFWSRKKETSEEQKNGK</sequence>
<organism evidence="2 3">
    <name type="scientific">Burkholderia cenocepacia</name>
    <dbReference type="NCBI Taxonomy" id="95486"/>
    <lineage>
        <taxon>Bacteria</taxon>
        <taxon>Pseudomonadati</taxon>
        <taxon>Pseudomonadota</taxon>
        <taxon>Betaproteobacteria</taxon>
        <taxon>Burkholderiales</taxon>
        <taxon>Burkholderiaceae</taxon>
        <taxon>Burkholderia</taxon>
        <taxon>Burkholderia cepacia complex</taxon>
    </lineage>
</organism>
<evidence type="ECO:0000256" key="1">
    <source>
        <dbReference type="SAM" id="Phobius"/>
    </source>
</evidence>
<dbReference type="EMBL" id="JYMX02000008">
    <property type="protein sequence ID" value="MCW3712071.1"/>
    <property type="molecule type" value="Genomic_DNA"/>
</dbReference>
<feature type="transmembrane region" description="Helical" evidence="1">
    <location>
        <begin position="6"/>
        <end position="26"/>
    </location>
</feature>
<evidence type="ECO:0000313" key="3">
    <source>
        <dbReference type="Proteomes" id="UP000191686"/>
    </source>
</evidence>